<dbReference type="InterPro" id="IPR057984">
    <property type="entry name" value="PATROL1_C"/>
</dbReference>
<dbReference type="InterPro" id="IPR008528">
    <property type="entry name" value="unc-13_homologue"/>
</dbReference>
<reference evidence="3" key="1">
    <citation type="submission" date="2023-07" db="EMBL/GenBank/DDBJ databases">
        <title>draft genome sequence of fig (Ficus carica).</title>
        <authorList>
            <person name="Takahashi T."/>
            <person name="Nishimura K."/>
        </authorList>
    </citation>
    <scope>NUCLEOTIDE SEQUENCE</scope>
</reference>
<accession>A0AA87ZCA2</accession>
<dbReference type="Pfam" id="PF25761">
    <property type="entry name" value="TPR_PATROL1"/>
    <property type="match status" value="1"/>
</dbReference>
<dbReference type="PROSITE" id="PS51258">
    <property type="entry name" value="MHD1"/>
    <property type="match status" value="1"/>
</dbReference>
<gene>
    <name evidence="3" type="ORF">TIFTF001_003593</name>
</gene>
<evidence type="ECO:0000259" key="2">
    <source>
        <dbReference type="PROSITE" id="PS51259"/>
    </source>
</evidence>
<feature type="domain" description="MHD2" evidence="2">
    <location>
        <begin position="948"/>
        <end position="1058"/>
    </location>
</feature>
<protein>
    <recommendedName>
        <fullName evidence="5">Protein unc-13 homolog</fullName>
    </recommendedName>
</protein>
<dbReference type="EMBL" id="BTGU01000003">
    <property type="protein sequence ID" value="GMN32272.1"/>
    <property type="molecule type" value="Genomic_DNA"/>
</dbReference>
<dbReference type="Proteomes" id="UP001187192">
    <property type="component" value="Unassembled WGS sequence"/>
</dbReference>
<feature type="domain" description="MHD1" evidence="1">
    <location>
        <begin position="672"/>
        <end position="798"/>
    </location>
</feature>
<evidence type="ECO:0000313" key="4">
    <source>
        <dbReference type="Proteomes" id="UP001187192"/>
    </source>
</evidence>
<evidence type="ECO:0008006" key="5">
    <source>
        <dbReference type="Google" id="ProtNLM"/>
    </source>
</evidence>
<comment type="caution">
    <text evidence="3">The sequence shown here is derived from an EMBL/GenBank/DDBJ whole genome shotgun (WGS) entry which is preliminary data.</text>
</comment>
<organism evidence="3 4">
    <name type="scientific">Ficus carica</name>
    <name type="common">Common fig</name>
    <dbReference type="NCBI Taxonomy" id="3494"/>
    <lineage>
        <taxon>Eukaryota</taxon>
        <taxon>Viridiplantae</taxon>
        <taxon>Streptophyta</taxon>
        <taxon>Embryophyta</taxon>
        <taxon>Tracheophyta</taxon>
        <taxon>Spermatophyta</taxon>
        <taxon>Magnoliopsida</taxon>
        <taxon>eudicotyledons</taxon>
        <taxon>Gunneridae</taxon>
        <taxon>Pentapetalae</taxon>
        <taxon>rosids</taxon>
        <taxon>fabids</taxon>
        <taxon>Rosales</taxon>
        <taxon>Moraceae</taxon>
        <taxon>Ficeae</taxon>
        <taxon>Ficus</taxon>
    </lineage>
</organism>
<dbReference type="InterPro" id="IPR014770">
    <property type="entry name" value="Munc13_1"/>
</dbReference>
<evidence type="ECO:0000259" key="1">
    <source>
        <dbReference type="PROSITE" id="PS51258"/>
    </source>
</evidence>
<keyword evidence="4" id="KW-1185">Reference proteome</keyword>
<dbReference type="InterPro" id="IPR014772">
    <property type="entry name" value="Munc13_dom-2"/>
</dbReference>
<sequence>MEDQEASSLLERYRLDRRKLLEYLLSSGLVKELRTPSGPTTSLSPFDFDNLSADYVLDRLVSGKYTLSLSCAFWLFFPKLPKFVYFSSPIPVFGGVVDVGEARKKYLNELAYPVTIHSQSGTSYFLLSKPESVGSPPRRAPPPIEVKQTVEQVPFSSRQMDFFNAKDTATPLMQSKTAQRVKIPPLGLPNLRSGLSEDDLRESAYEILLASIVYSGAEIHAEQEKKKEKNPKFLLGLKSKREKPHPQSHSLDRHSQLIRTIRLQMQASYNFLGCKLLASRRLQLPTRRTNGKMDIPQISLGLLNSIFKSDFLHEKSYMQWKSRQVGVLEELLQYSANLAAPEHLTIKSSLEKIKIPEEWEMTMSPSERVEILSTIKHLASKLSSLPGRFGIEGETYYWTAGYHLNMRLYETLLLSVFDILDEGQLIEEAEEILILIKLTWPILGITQKIHDAIFGWVLFQQFVETDEAKLLEYAILELQKVASGEDDDKERIYMDSLACLRQDGGNEVKLSLIRAIFFSISSWCVGKLQDYHLHFSQQPGNFKRVMTLVSTVGIPTSGNYGDTKMQFTSFDISDKNSSKIIKSFVERTIETAYNRIASTVDLESKVERKHPLCLLANELRLIVEREINVFFPVLRHWCPESGTIIALQLHSNYGKMLKIFLKEVSCLSEDVKSVLPAAHLLDRDLTKLYTTACGSHNQDLHHYPIGEVAKPIILDWVIAQYSRILEWTGRAFNLEEWEPLSSQQRQAASIVEVFRIIEETVDQLFGLNLPMDITHLQALLSIIFHTLNAYLEKMHNQLVEKNHVYPSAPPLTRYKETSMPIMKKKLVECIFLDDNVISKLNQLTVSKLCVRLNTLNFIQKQIDMLEDGIRKSWALVRQSDKGTWAETEPQELTCDEEVDELFATTLNIIRDTSSLIISKICDFIGPKVVFWDLKYAFISRLYRGNVEGARLDSVLLHVDPVLDNVCGLIDDNLRDLVILSICKASLEGFAWVLLDGGPSRAFSDSDVVLMEDDLTMLKEFFVADGEGLPYSLVEQEAKFAERILDLYSLETESVIQMLMTASEQISLGLESQDHDHMHVLNVHTLMRVLCHKKDVEASRFLKTKYQLPMSSEYEDTPSKDSTSISPLISDLFKRSTSFHRSKKSHSGFNSFKKQIQEATSEIRNVGW</sequence>
<dbReference type="PANTHER" id="PTHR31280:SF3">
    <property type="entry name" value="DNA TOPOISOMERASE 4 SUBUNIT B (DUF810)"/>
    <property type="match status" value="1"/>
</dbReference>
<name>A0AA87ZCA2_FICCA</name>
<proteinExistence type="predicted"/>
<evidence type="ECO:0000313" key="3">
    <source>
        <dbReference type="EMBL" id="GMN32272.1"/>
    </source>
</evidence>
<dbReference type="Gene3D" id="1.10.357.50">
    <property type="match status" value="1"/>
</dbReference>
<dbReference type="AlphaFoldDB" id="A0AA87ZCA2"/>
<dbReference type="PANTHER" id="PTHR31280">
    <property type="entry name" value="PROTEIN UNC-13 HOMOLOG"/>
    <property type="match status" value="1"/>
</dbReference>
<dbReference type="PROSITE" id="PS51259">
    <property type="entry name" value="MHD2"/>
    <property type="match status" value="1"/>
</dbReference>